<organism evidence="2 3">
    <name type="scientific">Advenella kashmirensis W13003</name>
    <dbReference type="NCBI Taxonomy" id="1424334"/>
    <lineage>
        <taxon>Bacteria</taxon>
        <taxon>Pseudomonadati</taxon>
        <taxon>Pseudomonadota</taxon>
        <taxon>Betaproteobacteria</taxon>
        <taxon>Burkholderiales</taxon>
        <taxon>Alcaligenaceae</taxon>
    </lineage>
</organism>
<evidence type="ECO:0000313" key="3">
    <source>
        <dbReference type="Proteomes" id="UP000018733"/>
    </source>
</evidence>
<protein>
    <recommendedName>
        <fullName evidence="4">DUF4148 domain-containing protein</fullName>
    </recommendedName>
</protein>
<name>V8QVY2_9BURK</name>
<dbReference type="OrthoDB" id="8687496at2"/>
<reference evidence="2 3" key="1">
    <citation type="journal article" date="2014" name="Genome Announc.">
        <title>Draft Genome Sequence of Advenella kashmirensis Strain W13003, a Polycyclic Aromatic Hydrocarbon-Degrading Bacterium.</title>
        <authorList>
            <person name="Wang X."/>
            <person name="Jin D."/>
            <person name="Zhou L."/>
            <person name="Wu L."/>
            <person name="An W."/>
            <person name="Zhao L."/>
        </authorList>
    </citation>
    <scope>NUCLEOTIDE SEQUENCE [LARGE SCALE GENOMIC DNA]</scope>
    <source>
        <strain evidence="2 3">W13003</strain>
    </source>
</reference>
<feature type="chain" id="PRO_5004771759" description="DUF4148 domain-containing protein" evidence="1">
    <location>
        <begin position="22"/>
        <end position="91"/>
    </location>
</feature>
<accession>V8QVY2</accession>
<dbReference type="RefSeq" id="WP_024004721.1">
    <property type="nucleotide sequence ID" value="NZ_KI650979.1"/>
</dbReference>
<keyword evidence="1" id="KW-0732">Signal</keyword>
<evidence type="ECO:0008006" key="4">
    <source>
        <dbReference type="Google" id="ProtNLM"/>
    </source>
</evidence>
<sequence>MKNVLASLLFGAAFVAGAAHASDAYEFSDTAYPDVTNFVSPVQQDIVADQSNTTDASYPKIIVRSTKSHADVMNELAAYRAANPDEQDYLN</sequence>
<proteinExistence type="predicted"/>
<dbReference type="EMBL" id="AYXT01000009">
    <property type="protein sequence ID" value="ETF03480.1"/>
    <property type="molecule type" value="Genomic_DNA"/>
</dbReference>
<feature type="signal peptide" evidence="1">
    <location>
        <begin position="1"/>
        <end position="21"/>
    </location>
</feature>
<keyword evidence="3" id="KW-1185">Reference proteome</keyword>
<dbReference type="PATRIC" id="fig|1424334.3.peg.1749"/>
<comment type="caution">
    <text evidence="2">The sequence shown here is derived from an EMBL/GenBank/DDBJ whole genome shotgun (WGS) entry which is preliminary data.</text>
</comment>
<dbReference type="Proteomes" id="UP000018733">
    <property type="component" value="Unassembled WGS sequence"/>
</dbReference>
<evidence type="ECO:0000313" key="2">
    <source>
        <dbReference type="EMBL" id="ETF03480.1"/>
    </source>
</evidence>
<dbReference type="AlphaFoldDB" id="V8QVY2"/>
<gene>
    <name evidence="2" type="ORF">W822_08725</name>
</gene>
<evidence type="ECO:0000256" key="1">
    <source>
        <dbReference type="SAM" id="SignalP"/>
    </source>
</evidence>
<dbReference type="HOGENOM" id="CLU_2462220_0_0_4"/>